<accession>A0A6M7WUR1</accession>
<name>A0A6M7WUR1_RHILI</name>
<sequence length="85" mass="9656">MGKRVAGQAHRRRYLAVGETFEQVFTSREYDSASRTCVRILIETFNAERLELDDVLKLLAVPTSRTAVRRFISSLMPRPPSATSQ</sequence>
<gene>
    <name evidence="1" type="ORF">EB235_33330</name>
</gene>
<organism evidence="1 2">
    <name type="scientific">Mesorhizobium loti R88b</name>
    <dbReference type="NCBI Taxonomy" id="935548"/>
    <lineage>
        <taxon>Bacteria</taxon>
        <taxon>Pseudomonadati</taxon>
        <taxon>Pseudomonadota</taxon>
        <taxon>Alphaproteobacteria</taxon>
        <taxon>Hyphomicrobiales</taxon>
        <taxon>Phyllobacteriaceae</taxon>
        <taxon>Mesorhizobium</taxon>
    </lineage>
</organism>
<reference evidence="1 2" key="1">
    <citation type="submission" date="2018-10" db="EMBL/GenBank/DDBJ databases">
        <authorList>
            <person name="Perry B.J."/>
            <person name="Sullivan J.T."/>
            <person name="Murphy R.J.T."/>
            <person name="Ramsay J.P."/>
            <person name="Ronson C.W."/>
        </authorList>
    </citation>
    <scope>NUCLEOTIDE SEQUENCE [LARGE SCALE GENOMIC DNA]</scope>
    <source>
        <strain evidence="1 2">R88b</strain>
    </source>
</reference>
<dbReference type="Proteomes" id="UP000503017">
    <property type="component" value="Chromosome"/>
</dbReference>
<dbReference type="AlphaFoldDB" id="A0A6M7WUR1"/>
<protein>
    <submittedName>
        <fullName evidence="1">Uncharacterized protein</fullName>
    </submittedName>
</protein>
<evidence type="ECO:0000313" key="2">
    <source>
        <dbReference type="Proteomes" id="UP000503017"/>
    </source>
</evidence>
<evidence type="ECO:0000313" key="1">
    <source>
        <dbReference type="EMBL" id="QKD05745.1"/>
    </source>
</evidence>
<proteinExistence type="predicted"/>
<dbReference type="EMBL" id="CP033367">
    <property type="protein sequence ID" value="QKD05745.1"/>
    <property type="molecule type" value="Genomic_DNA"/>
</dbReference>